<dbReference type="CDD" id="cd16913">
    <property type="entry name" value="YkuD_like"/>
    <property type="match status" value="1"/>
</dbReference>
<keyword evidence="4 6" id="KW-0573">Peptidoglycan synthesis</keyword>
<keyword evidence="5 6" id="KW-0961">Cell wall biogenesis/degradation</keyword>
<comment type="pathway">
    <text evidence="1 6">Cell wall biogenesis; peptidoglycan biosynthesis.</text>
</comment>
<evidence type="ECO:0000259" key="9">
    <source>
        <dbReference type="PROSITE" id="PS52029"/>
    </source>
</evidence>
<evidence type="ECO:0000256" key="2">
    <source>
        <dbReference type="ARBA" id="ARBA00022679"/>
    </source>
</evidence>
<keyword evidence="2 10" id="KW-0808">Transferase</keyword>
<dbReference type="PROSITE" id="PS52029">
    <property type="entry name" value="LD_TPASE"/>
    <property type="match status" value="1"/>
</dbReference>
<evidence type="ECO:0000313" key="11">
    <source>
        <dbReference type="Proteomes" id="UP001370100"/>
    </source>
</evidence>
<evidence type="ECO:0000313" key="10">
    <source>
        <dbReference type="EMBL" id="MEJ2888027.1"/>
    </source>
</evidence>
<keyword evidence="3 6" id="KW-0133">Cell shape</keyword>
<dbReference type="PANTHER" id="PTHR30582">
    <property type="entry name" value="L,D-TRANSPEPTIDASE"/>
    <property type="match status" value="1"/>
</dbReference>
<dbReference type="Proteomes" id="UP001370100">
    <property type="component" value="Unassembled WGS sequence"/>
</dbReference>
<dbReference type="RefSeq" id="WP_337714518.1">
    <property type="nucleotide sequence ID" value="NZ_JBBEGL010000004.1"/>
</dbReference>
<organism evidence="10 11">
    <name type="scientific">Actinomycetospora aeridis</name>
    <dbReference type="NCBI Taxonomy" id="3129231"/>
    <lineage>
        <taxon>Bacteria</taxon>
        <taxon>Bacillati</taxon>
        <taxon>Actinomycetota</taxon>
        <taxon>Actinomycetes</taxon>
        <taxon>Pseudonocardiales</taxon>
        <taxon>Pseudonocardiaceae</taxon>
        <taxon>Actinomycetospora</taxon>
    </lineage>
</organism>
<accession>A0ABU8N6M4</accession>
<sequence>MAGRHRRSTTPGRSITRAGLAPLGIASAAVLAAAPLASAAPAQPAAPAAGGLGAPPCDDSADVCVDLSRKKAWLTDDGRATGDPMPITSGSPEDPTPTGTFAVQRKERYHVSKEFDDASMPYSVFFDGEGRAFHSGSRSSNSHGCIRLDTQDARAVFAALEPGDEVQIVR</sequence>
<feature type="active site" description="Proton donor/acceptor" evidence="6">
    <location>
        <position position="134"/>
    </location>
</feature>
<evidence type="ECO:0000256" key="8">
    <source>
        <dbReference type="SAM" id="SignalP"/>
    </source>
</evidence>
<dbReference type="PANTHER" id="PTHR30582:SF33">
    <property type="entry name" value="EXPORTED PROTEIN"/>
    <property type="match status" value="1"/>
</dbReference>
<feature type="signal peptide" evidence="8">
    <location>
        <begin position="1"/>
        <end position="39"/>
    </location>
</feature>
<dbReference type="InterPro" id="IPR038063">
    <property type="entry name" value="Transpep_catalytic_dom"/>
</dbReference>
<protein>
    <submittedName>
        <fullName evidence="10">L,D-transpeptidase</fullName>
        <ecNumber evidence="10">2.-.-.-</ecNumber>
    </submittedName>
</protein>
<feature type="chain" id="PRO_5047103051" evidence="8">
    <location>
        <begin position="40"/>
        <end position="170"/>
    </location>
</feature>
<keyword evidence="8" id="KW-0732">Signal</keyword>
<feature type="domain" description="L,D-TPase catalytic" evidence="9">
    <location>
        <begin position="61"/>
        <end position="169"/>
    </location>
</feature>
<evidence type="ECO:0000256" key="3">
    <source>
        <dbReference type="ARBA" id="ARBA00022960"/>
    </source>
</evidence>
<evidence type="ECO:0000256" key="7">
    <source>
        <dbReference type="SAM" id="MobiDB-lite"/>
    </source>
</evidence>
<evidence type="ECO:0000256" key="6">
    <source>
        <dbReference type="PROSITE-ProRule" id="PRU01373"/>
    </source>
</evidence>
<dbReference type="Pfam" id="PF03734">
    <property type="entry name" value="YkuD"/>
    <property type="match status" value="1"/>
</dbReference>
<reference evidence="10 11" key="1">
    <citation type="submission" date="2024-03" db="EMBL/GenBank/DDBJ databases">
        <title>Actinomycetospora sp. OC33-EN06, a novel actinomycete isolated from wild orchid (Aerides multiflora).</title>
        <authorList>
            <person name="Suriyachadkun C."/>
        </authorList>
    </citation>
    <scope>NUCLEOTIDE SEQUENCE [LARGE SCALE GENOMIC DNA]</scope>
    <source>
        <strain evidence="10 11">OC33-EN06</strain>
    </source>
</reference>
<feature type="region of interest" description="Disordered" evidence="7">
    <location>
        <begin position="75"/>
        <end position="100"/>
    </location>
</feature>
<dbReference type="SUPFAM" id="SSF141523">
    <property type="entry name" value="L,D-transpeptidase catalytic domain-like"/>
    <property type="match status" value="1"/>
</dbReference>
<dbReference type="EMBL" id="JBBEGL010000004">
    <property type="protein sequence ID" value="MEJ2888027.1"/>
    <property type="molecule type" value="Genomic_DNA"/>
</dbReference>
<dbReference type="InterPro" id="IPR005490">
    <property type="entry name" value="LD_TPept_cat_dom"/>
</dbReference>
<evidence type="ECO:0000256" key="1">
    <source>
        <dbReference type="ARBA" id="ARBA00004752"/>
    </source>
</evidence>
<keyword evidence="11" id="KW-1185">Reference proteome</keyword>
<dbReference type="Gene3D" id="2.40.440.10">
    <property type="entry name" value="L,D-transpeptidase catalytic domain-like"/>
    <property type="match status" value="1"/>
</dbReference>
<comment type="caution">
    <text evidence="10">The sequence shown here is derived from an EMBL/GenBank/DDBJ whole genome shotgun (WGS) entry which is preliminary data.</text>
</comment>
<name>A0ABU8N6M4_9PSEU</name>
<evidence type="ECO:0000256" key="5">
    <source>
        <dbReference type="ARBA" id="ARBA00023316"/>
    </source>
</evidence>
<dbReference type="GO" id="GO:0016740">
    <property type="term" value="F:transferase activity"/>
    <property type="evidence" value="ECO:0007669"/>
    <property type="project" value="UniProtKB-KW"/>
</dbReference>
<evidence type="ECO:0000256" key="4">
    <source>
        <dbReference type="ARBA" id="ARBA00022984"/>
    </source>
</evidence>
<gene>
    <name evidence="10" type="ORF">WCD41_16315</name>
</gene>
<dbReference type="InterPro" id="IPR050979">
    <property type="entry name" value="LD-transpeptidase"/>
</dbReference>
<dbReference type="EC" id="2.-.-.-" evidence="10"/>
<proteinExistence type="predicted"/>
<feature type="active site" description="Nucleophile" evidence="6">
    <location>
        <position position="145"/>
    </location>
</feature>